<evidence type="ECO:0000313" key="2">
    <source>
        <dbReference type="EMBL" id="QNO41301.1"/>
    </source>
</evidence>
<dbReference type="Pfam" id="PF01976">
    <property type="entry name" value="DUF116"/>
    <property type="match status" value="1"/>
</dbReference>
<sequence>MVLYADIHTILETFYYLLDWVRKTTERTEGHREKSNALCPPRPLWLLFFAITRVNPEEIKKCPILSKRPRAIKYPHGIYCIMQIPYELLGRLFVYFAILVFLVTALALAVGLYSFRRHRILFPNFVLFMLYLFYSPAKWICRVFYVKEELVDEILIEFRNALMLERFKHVKERRAVILPQCMRHPECKARCDPIIGYECKKCGKCDIGRIVQAAEKYNFKVFVVPGDSFVRKIIQSYKPGACLGVACYTELTESMQEFAKIVPVQGVCLLRDGCYDTRVDVDEVIHKMEMCDS</sequence>
<dbReference type="AlphaFoldDB" id="A0A7G9YJD9"/>
<keyword evidence="1" id="KW-0812">Transmembrane</keyword>
<keyword evidence="1" id="KW-1133">Transmembrane helix</keyword>
<dbReference type="PANTHER" id="PTHR43801">
    <property type="entry name" value="NUCLEOTIDE-BINDING PROTEIN-RELATED"/>
    <property type="match status" value="1"/>
</dbReference>
<gene>
    <name evidence="2" type="ORF">ABHFMKGO_00005</name>
    <name evidence="3" type="ORF">LLFDKFJJ_00007</name>
</gene>
<feature type="transmembrane region" description="Helical" evidence="1">
    <location>
        <begin position="92"/>
        <end position="113"/>
    </location>
</feature>
<proteinExistence type="predicted"/>
<name>A0A7G9YJD9_9EURY</name>
<organism evidence="3">
    <name type="scientific">Candidatus Methanogaster sp. ANME-2c ERB4</name>
    <dbReference type="NCBI Taxonomy" id="2759911"/>
    <lineage>
        <taxon>Archaea</taxon>
        <taxon>Methanobacteriati</taxon>
        <taxon>Methanobacteriota</taxon>
        <taxon>Stenosarchaea group</taxon>
        <taxon>Methanomicrobia</taxon>
        <taxon>Methanosarcinales</taxon>
        <taxon>ANME-2 cluster</taxon>
        <taxon>Candidatus Methanogasteraceae</taxon>
        <taxon>Candidatus Methanogaster</taxon>
    </lineage>
</organism>
<dbReference type="EMBL" id="MT631311">
    <property type="protein sequence ID" value="QNO48123.1"/>
    <property type="molecule type" value="Genomic_DNA"/>
</dbReference>
<dbReference type="PANTHER" id="PTHR43801:SF1">
    <property type="entry name" value="POLYPRENYL SYNTHETASE"/>
    <property type="match status" value="1"/>
</dbReference>
<protein>
    <recommendedName>
        <fullName evidence="4">DUF116 domain-containing protein</fullName>
    </recommendedName>
</protein>
<dbReference type="EMBL" id="MT630617">
    <property type="protein sequence ID" value="QNO41301.1"/>
    <property type="molecule type" value="Genomic_DNA"/>
</dbReference>
<reference evidence="3" key="1">
    <citation type="submission" date="2020-06" db="EMBL/GenBank/DDBJ databases">
        <title>Unique genomic features of the anaerobic methanotrophic archaea.</title>
        <authorList>
            <person name="Chadwick G.L."/>
            <person name="Skennerton C.T."/>
            <person name="Laso-Perez R."/>
            <person name="Leu A.O."/>
            <person name="Speth D.R."/>
            <person name="Yu H."/>
            <person name="Morgan-Lang C."/>
            <person name="Hatzenpichler R."/>
            <person name="Goudeau D."/>
            <person name="Malmstrom R."/>
            <person name="Brazelton W.J."/>
            <person name="Woyke T."/>
            <person name="Hallam S.J."/>
            <person name="Tyson G.W."/>
            <person name="Wegener G."/>
            <person name="Boetius A."/>
            <person name="Orphan V."/>
        </authorList>
    </citation>
    <scope>NUCLEOTIDE SEQUENCE</scope>
</reference>
<evidence type="ECO:0008006" key="4">
    <source>
        <dbReference type="Google" id="ProtNLM"/>
    </source>
</evidence>
<accession>A0A7G9YJD9</accession>
<evidence type="ECO:0000313" key="3">
    <source>
        <dbReference type="EMBL" id="QNO48123.1"/>
    </source>
</evidence>
<keyword evidence="1" id="KW-0472">Membrane</keyword>
<evidence type="ECO:0000256" key="1">
    <source>
        <dbReference type="SAM" id="Phobius"/>
    </source>
</evidence>
<feature type="transmembrane region" description="Helical" evidence="1">
    <location>
        <begin position="120"/>
        <end position="137"/>
    </location>
</feature>
<dbReference type="InterPro" id="IPR002829">
    <property type="entry name" value="DUF116"/>
</dbReference>